<feature type="domain" description="PpiC" evidence="3">
    <location>
        <begin position="131"/>
        <end position="227"/>
    </location>
</feature>
<dbReference type="Gene3D" id="1.10.8.1040">
    <property type="match status" value="1"/>
</dbReference>
<gene>
    <name evidence="4" type="ORF">AVCANL283_04830</name>
</gene>
<name>A0ABS7WRS0_9BACT</name>
<evidence type="ECO:0000313" key="5">
    <source>
        <dbReference type="Proteomes" id="UP000786183"/>
    </source>
</evidence>
<dbReference type="Pfam" id="PF13145">
    <property type="entry name" value="Rotamase_2"/>
    <property type="match status" value="1"/>
</dbReference>
<keyword evidence="2" id="KW-0732">Signal</keyword>
<evidence type="ECO:0000256" key="1">
    <source>
        <dbReference type="PROSITE-ProRule" id="PRU00278"/>
    </source>
</evidence>
<sequence length="272" mass="30401">MKKLSLVLAGIFCGLSLNAATIATYNGGEITSEEVAPYLAQLTQNQIQDISVLPKEAQEGLIKEILIKKLLAKEAIKNKYDQSKEFKTILASAKEILLAQEYLLQQFKSIKISDKEIKDYYNSHLQDFVLPEAVKTKHILVKSEKEAKDIIAQLKGLKGKKLDDKFSELAKTKSIDPSAKNNGGDLPYATASDLVPEYYNAAKKLKKGEISAPVKSNFGYHIIMTQDIKEQRQGSLEEARASIDNGLRNQKQQELLKAQTEKMLKDANLKMK</sequence>
<reference evidence="4 5" key="1">
    <citation type="submission" date="2020-07" db="EMBL/GenBank/DDBJ databases">
        <title>Transfer of Campylobacter canadensis to the novel genus Avispirillum gen. nov., that also includes two novel species recovered from migratory waterfowl: Avispirillum anseris sp. nov. and Avispirillum brantae sp. nov.</title>
        <authorList>
            <person name="Miller W.G."/>
            <person name="Chapman M.H."/>
            <person name="Yee E."/>
            <person name="Inglis G.D."/>
        </authorList>
    </citation>
    <scope>NUCLEOTIDE SEQUENCE [LARGE SCALE GENOMIC DNA]</scope>
    <source>
        <strain evidence="4 5">L283</strain>
    </source>
</reference>
<dbReference type="Proteomes" id="UP000786183">
    <property type="component" value="Unassembled WGS sequence"/>
</dbReference>
<dbReference type="RefSeq" id="WP_172234143.1">
    <property type="nucleotide sequence ID" value="NZ_CP035946.1"/>
</dbReference>
<dbReference type="InterPro" id="IPR000297">
    <property type="entry name" value="PPIase_PpiC"/>
</dbReference>
<feature type="signal peptide" evidence="2">
    <location>
        <begin position="1"/>
        <end position="19"/>
    </location>
</feature>
<accession>A0ABS7WRS0</accession>
<dbReference type="Gene3D" id="3.10.50.40">
    <property type="match status" value="1"/>
</dbReference>
<dbReference type="SUPFAM" id="SSF54534">
    <property type="entry name" value="FKBP-like"/>
    <property type="match status" value="1"/>
</dbReference>
<dbReference type="GO" id="GO:0016853">
    <property type="term" value="F:isomerase activity"/>
    <property type="evidence" value="ECO:0007669"/>
    <property type="project" value="UniProtKB-KW"/>
</dbReference>
<dbReference type="EMBL" id="JACGBB010000008">
    <property type="protein sequence ID" value="MBZ7987428.1"/>
    <property type="molecule type" value="Genomic_DNA"/>
</dbReference>
<comment type="caution">
    <text evidence="4">The sequence shown here is derived from an EMBL/GenBank/DDBJ whole genome shotgun (WGS) entry which is preliminary data.</text>
</comment>
<dbReference type="InterPro" id="IPR027304">
    <property type="entry name" value="Trigger_fact/SurA_dom_sf"/>
</dbReference>
<keyword evidence="5" id="KW-1185">Reference proteome</keyword>
<feature type="chain" id="PRO_5046545015" evidence="2">
    <location>
        <begin position="20"/>
        <end position="272"/>
    </location>
</feature>
<dbReference type="SUPFAM" id="SSF109998">
    <property type="entry name" value="Triger factor/SurA peptide-binding domain-like"/>
    <property type="match status" value="1"/>
</dbReference>
<dbReference type="InterPro" id="IPR046357">
    <property type="entry name" value="PPIase_dom_sf"/>
</dbReference>
<keyword evidence="1 4" id="KW-0413">Isomerase</keyword>
<organism evidence="4 5">
    <name type="scientific">Campylobacter canadensis</name>
    <dbReference type="NCBI Taxonomy" id="449520"/>
    <lineage>
        <taxon>Bacteria</taxon>
        <taxon>Pseudomonadati</taxon>
        <taxon>Campylobacterota</taxon>
        <taxon>Epsilonproteobacteria</taxon>
        <taxon>Campylobacterales</taxon>
        <taxon>Campylobacteraceae</taxon>
        <taxon>Campylobacter</taxon>
    </lineage>
</organism>
<dbReference type="InterPro" id="IPR050245">
    <property type="entry name" value="PrsA_foldase"/>
</dbReference>
<dbReference type="PROSITE" id="PS50198">
    <property type="entry name" value="PPIC_PPIASE_2"/>
    <property type="match status" value="1"/>
</dbReference>
<keyword evidence="1" id="KW-0697">Rotamase</keyword>
<evidence type="ECO:0000256" key="2">
    <source>
        <dbReference type="SAM" id="SignalP"/>
    </source>
</evidence>
<dbReference type="PANTHER" id="PTHR47245">
    <property type="entry name" value="PEPTIDYLPROLYL ISOMERASE"/>
    <property type="match status" value="1"/>
</dbReference>
<dbReference type="PANTHER" id="PTHR47245:SF2">
    <property type="entry name" value="PEPTIDYL-PROLYL CIS-TRANS ISOMERASE HP_0175-RELATED"/>
    <property type="match status" value="1"/>
</dbReference>
<evidence type="ECO:0000313" key="4">
    <source>
        <dbReference type="EMBL" id="MBZ7987428.1"/>
    </source>
</evidence>
<evidence type="ECO:0000259" key="3">
    <source>
        <dbReference type="PROSITE" id="PS50198"/>
    </source>
</evidence>
<proteinExistence type="predicted"/>
<protein>
    <submittedName>
        <fullName evidence="4">Peptidylprolyl isomerase</fullName>
    </submittedName>
</protein>